<reference evidence="3" key="2">
    <citation type="submission" date="2022-07" db="EMBL/GenBank/DDBJ databases">
        <authorList>
            <person name="Goncalves M.F.M."/>
            <person name="Hilario S."/>
            <person name="Van De Peer Y."/>
            <person name="Esteves A.C."/>
            <person name="Alves A."/>
        </authorList>
    </citation>
    <scope>NUCLEOTIDE SEQUENCE</scope>
    <source>
        <strain evidence="3">MUM 19.33</strain>
    </source>
</reference>
<dbReference type="InterPro" id="IPR036188">
    <property type="entry name" value="FAD/NAD-bd_sf"/>
</dbReference>
<comment type="caution">
    <text evidence="3">The sequence shown here is derived from an EMBL/GenBank/DDBJ whole genome shotgun (WGS) entry which is preliminary data.</text>
</comment>
<dbReference type="InterPro" id="IPR006076">
    <property type="entry name" value="FAD-dep_OxRdtase"/>
</dbReference>
<keyword evidence="4" id="KW-1185">Reference proteome</keyword>
<dbReference type="AlphaFoldDB" id="A0A9P9Y2W6"/>
<dbReference type="Gene3D" id="3.30.9.10">
    <property type="entry name" value="D-Amino Acid Oxidase, subunit A, domain 2"/>
    <property type="match status" value="1"/>
</dbReference>
<dbReference type="Gene3D" id="3.50.50.60">
    <property type="entry name" value="FAD/NAD(P)-binding domain"/>
    <property type="match status" value="1"/>
</dbReference>
<dbReference type="Proteomes" id="UP001055219">
    <property type="component" value="Unassembled WGS sequence"/>
</dbReference>
<keyword evidence="1" id="KW-0732">Signal</keyword>
<accession>A0A9P9Y2W6</accession>
<evidence type="ECO:0000259" key="2">
    <source>
        <dbReference type="Pfam" id="PF01266"/>
    </source>
</evidence>
<dbReference type="PANTHER" id="PTHR13847">
    <property type="entry name" value="SARCOSINE DEHYDROGENASE-RELATED"/>
    <property type="match status" value="1"/>
</dbReference>
<dbReference type="RefSeq" id="XP_051363464.1">
    <property type="nucleotide sequence ID" value="XM_051505122.1"/>
</dbReference>
<name>A0A9P9Y2W6_9HYPO</name>
<dbReference type="OrthoDB" id="429143at2759"/>
<evidence type="ECO:0000256" key="1">
    <source>
        <dbReference type="SAM" id="SignalP"/>
    </source>
</evidence>
<dbReference type="EMBL" id="JAGIXG020000012">
    <property type="protein sequence ID" value="KAI6782608.1"/>
    <property type="molecule type" value="Genomic_DNA"/>
</dbReference>
<dbReference type="GeneID" id="75830118"/>
<dbReference type="SUPFAM" id="SSF51905">
    <property type="entry name" value="FAD/NAD(P)-binding domain"/>
    <property type="match status" value="1"/>
</dbReference>
<feature type="domain" description="FAD dependent oxidoreductase" evidence="2">
    <location>
        <begin position="81"/>
        <end position="472"/>
    </location>
</feature>
<evidence type="ECO:0000313" key="3">
    <source>
        <dbReference type="EMBL" id="KAI6782608.1"/>
    </source>
</evidence>
<feature type="signal peptide" evidence="1">
    <location>
        <begin position="1"/>
        <end position="22"/>
    </location>
</feature>
<evidence type="ECO:0000313" key="4">
    <source>
        <dbReference type="Proteomes" id="UP001055219"/>
    </source>
</evidence>
<dbReference type="GO" id="GO:0005737">
    <property type="term" value="C:cytoplasm"/>
    <property type="evidence" value="ECO:0007669"/>
    <property type="project" value="TreeGrafter"/>
</dbReference>
<gene>
    <name evidence="3" type="ORF">J7T54_003620</name>
</gene>
<sequence length="502" mass="54602">MWSTSLLSTLAVGSSLASIASSFAIGPQARHSARTEKPDEPKLLIRGLPVPNPTEAYWQDPPHRIANHRTTTELPTSETFDYVIIGSGISGAATAQKLLTRDPSLSILMLEARTAASGATGRNGGHCRPGSWKSIKKWVDAYGEDEGLRIGRMEQDCVNDVRDFVHAHNVSSDFTDVESSDVYWTREAFEAALEVVEYQRELEARRPDDVPKNKRTVYKGQEARDHWQWPEIVGAVTFTAHTQNPYHTVCAMLQIGLAKGLNLQTNTMALSLAHVTEKSEDGAKWSVKTNRGTVRGKRVVLATNGFTNALHPGFASTNFLVPGRSQVAAVHPEADTSDNSVVFQRSNSYPDLHSGNNYIVARPPGSKGAGDIVIGGSSGISPTKEANTTDDSIVNEQIATVLHGAARIAYGYKNWGESTTVIQDWAGITCDTQDGLPVVGDVPGDDGLWAIVCMNGHGMAWAYRSAEALVDMMTVGEAPEWFPNAFRAQRAWEVKDDVKSEL</sequence>
<reference evidence="3" key="1">
    <citation type="journal article" date="2021" name="J Fungi (Basel)">
        <title>Genomic and Metabolomic Analyses of the Marine Fungus Emericellopsis cladophorae: Insights into Saltwater Adaptability Mechanisms and Its Biosynthetic Potential.</title>
        <authorList>
            <person name="Goncalves M.F.M."/>
            <person name="Hilario S."/>
            <person name="Van de Peer Y."/>
            <person name="Esteves A.C."/>
            <person name="Alves A."/>
        </authorList>
    </citation>
    <scope>NUCLEOTIDE SEQUENCE</scope>
    <source>
        <strain evidence="3">MUM 19.33</strain>
    </source>
</reference>
<feature type="chain" id="PRO_5040486302" description="FAD dependent oxidoreductase domain-containing protein" evidence="1">
    <location>
        <begin position="23"/>
        <end position="502"/>
    </location>
</feature>
<proteinExistence type="predicted"/>
<dbReference type="PANTHER" id="PTHR13847:SF284">
    <property type="entry name" value="FAD DEPENDENT OXIDOREDUCTASE DOMAIN-CONTAINING PROTEIN"/>
    <property type="match status" value="1"/>
</dbReference>
<dbReference type="Pfam" id="PF01266">
    <property type="entry name" value="DAO"/>
    <property type="match status" value="1"/>
</dbReference>
<protein>
    <recommendedName>
        <fullName evidence="2">FAD dependent oxidoreductase domain-containing protein</fullName>
    </recommendedName>
</protein>
<organism evidence="3 4">
    <name type="scientific">Emericellopsis cladophorae</name>
    <dbReference type="NCBI Taxonomy" id="2686198"/>
    <lineage>
        <taxon>Eukaryota</taxon>
        <taxon>Fungi</taxon>
        <taxon>Dikarya</taxon>
        <taxon>Ascomycota</taxon>
        <taxon>Pezizomycotina</taxon>
        <taxon>Sordariomycetes</taxon>
        <taxon>Hypocreomycetidae</taxon>
        <taxon>Hypocreales</taxon>
        <taxon>Bionectriaceae</taxon>
        <taxon>Emericellopsis</taxon>
    </lineage>
</organism>